<dbReference type="RefSeq" id="WP_003614642.1">
    <property type="nucleotide sequence ID" value="NZ_ADVE02000001.1"/>
</dbReference>
<sequence>MRFVLAGAARPSVALFAGALCACQSAAPPPPQGRFDPAEAAFIRREGETALKGQAFLRDPHGRVDVRYASGEVVRLIPATAYARARFAQFYGDKKFVPAQQAQSPTHDPDYLSFMRTTKADATGRFVFDKLAPGRYFVATQLTWTPAGRWLSEGGAMYDEVEVTGKESEPIRMILSGN</sequence>
<evidence type="ECO:0000313" key="2">
    <source>
        <dbReference type="EMBL" id="ATQ68369.1"/>
    </source>
</evidence>
<keyword evidence="1" id="KW-0732">Signal</keyword>
<dbReference type="STRING" id="595536.GCA_000178815_02942"/>
<dbReference type="AlphaFoldDB" id="A0A2D2D0G9"/>
<gene>
    <name evidence="2" type="ORF">CQW49_11115</name>
</gene>
<dbReference type="PROSITE" id="PS51257">
    <property type="entry name" value="PROKAR_LIPOPROTEIN"/>
    <property type="match status" value="1"/>
</dbReference>
<feature type="chain" id="PRO_5013904473" description="Carboxypeptidase regulatory-like domain-containing protein" evidence="1">
    <location>
        <begin position="27"/>
        <end position="178"/>
    </location>
</feature>
<keyword evidence="3" id="KW-1185">Reference proteome</keyword>
<dbReference type="KEGG" id="mtw:CQW49_11115"/>
<dbReference type="Proteomes" id="UP000230709">
    <property type="component" value="Chromosome"/>
</dbReference>
<reference evidence="3" key="1">
    <citation type="submission" date="2017-10" db="EMBL/GenBank/DDBJ databases">
        <title>Completed PacBio SMRT sequence of Methylosinus trichosporium OB3b reveals presence of a third large plasmid.</title>
        <authorList>
            <person name="Charles T.C."/>
            <person name="Lynch M.D.J."/>
            <person name="Heil J.R."/>
            <person name="Cheng J."/>
        </authorList>
    </citation>
    <scope>NUCLEOTIDE SEQUENCE [LARGE SCALE GENOMIC DNA]</scope>
    <source>
        <strain evidence="3">OB3b</strain>
    </source>
</reference>
<evidence type="ECO:0000256" key="1">
    <source>
        <dbReference type="SAM" id="SignalP"/>
    </source>
</evidence>
<dbReference type="EMBL" id="CP023737">
    <property type="protein sequence ID" value="ATQ68369.1"/>
    <property type="molecule type" value="Genomic_DNA"/>
</dbReference>
<evidence type="ECO:0008006" key="4">
    <source>
        <dbReference type="Google" id="ProtNLM"/>
    </source>
</evidence>
<organism evidence="2 3">
    <name type="scientific">Methylosinus trichosporium (strain ATCC 35070 / NCIMB 11131 / UNIQEM 75 / OB3b)</name>
    <dbReference type="NCBI Taxonomy" id="595536"/>
    <lineage>
        <taxon>Bacteria</taxon>
        <taxon>Pseudomonadati</taxon>
        <taxon>Pseudomonadota</taxon>
        <taxon>Alphaproteobacteria</taxon>
        <taxon>Hyphomicrobiales</taxon>
        <taxon>Methylocystaceae</taxon>
        <taxon>Methylosinus</taxon>
    </lineage>
</organism>
<dbReference type="SUPFAM" id="SSF117074">
    <property type="entry name" value="Hypothetical protein PA1324"/>
    <property type="match status" value="1"/>
</dbReference>
<evidence type="ECO:0000313" key="3">
    <source>
        <dbReference type="Proteomes" id="UP000230709"/>
    </source>
</evidence>
<proteinExistence type="predicted"/>
<accession>A0A2D2D0G9</accession>
<name>A0A2D2D0G9_METT3</name>
<feature type="signal peptide" evidence="1">
    <location>
        <begin position="1"/>
        <end position="26"/>
    </location>
</feature>
<protein>
    <recommendedName>
        <fullName evidence="4">Carboxypeptidase regulatory-like domain-containing protein</fullName>
    </recommendedName>
</protein>